<keyword evidence="6" id="KW-1185">Reference proteome</keyword>
<dbReference type="InterPro" id="IPR008707">
    <property type="entry name" value="B-propeller_PilY1"/>
</dbReference>
<evidence type="ECO:0000313" key="6">
    <source>
        <dbReference type="Proteomes" id="UP000813068"/>
    </source>
</evidence>
<protein>
    <recommendedName>
        <fullName evidence="4">PilY1 beta-propeller domain-containing protein</fullName>
    </recommendedName>
</protein>
<dbReference type="Proteomes" id="UP000813068">
    <property type="component" value="Unassembled WGS sequence"/>
</dbReference>
<proteinExistence type="predicted"/>
<evidence type="ECO:0000256" key="3">
    <source>
        <dbReference type="SAM" id="SignalP"/>
    </source>
</evidence>
<comment type="caution">
    <text evidence="5">The sequence shown here is derived from an EMBL/GenBank/DDBJ whole genome shotgun (WGS) entry which is preliminary data.</text>
</comment>
<reference evidence="5 6" key="1">
    <citation type="submission" date="2021-06" db="EMBL/GenBank/DDBJ databases">
        <title>Differences between aerobic and microaerobic xylene degrading microbial communities.</title>
        <authorList>
            <person name="Banerjee S."/>
            <person name="Tancsics A."/>
        </authorList>
    </citation>
    <scope>NUCLEOTIDE SEQUENCE [LARGE SCALE GENOMIC DNA]</scope>
    <source>
        <strain evidence="5 6">MAP12</strain>
    </source>
</reference>
<evidence type="ECO:0000256" key="2">
    <source>
        <dbReference type="ARBA" id="ARBA00022837"/>
    </source>
</evidence>
<keyword evidence="1" id="KW-0479">Metal-binding</keyword>
<evidence type="ECO:0000256" key="1">
    <source>
        <dbReference type="ARBA" id="ARBA00022723"/>
    </source>
</evidence>
<name>A0ABS6MZM7_9GAMM</name>
<organism evidence="5 6">
    <name type="scientific">Geopseudomonas aromaticivorans</name>
    <dbReference type="NCBI Taxonomy" id="2849492"/>
    <lineage>
        <taxon>Bacteria</taxon>
        <taxon>Pseudomonadati</taxon>
        <taxon>Pseudomonadota</taxon>
        <taxon>Gammaproteobacteria</taxon>
        <taxon>Pseudomonadales</taxon>
        <taxon>Pseudomonadaceae</taxon>
        <taxon>Geopseudomonas</taxon>
    </lineage>
</organism>
<accession>A0ABS6MZM7</accession>
<evidence type="ECO:0000259" key="4">
    <source>
        <dbReference type="Pfam" id="PF05567"/>
    </source>
</evidence>
<sequence length="1141" mass="121392">MALIRRLTGLVVSVLMIFLPVFAFAEDIDVFVGGNGGSGGKPNILIVLDNTSNWSRQSQQWPGGVTQGQSEVRAIKTALGGLVDKVNVGLMEFTTQGNANQDGGFVRFDLQPLTATTQLSFNGELDEIFAGVETPLEKRSSGTPYGNLMYDVYNYLADDDQSFAGAGTPSTADSAGYEPPYSKFASPLDAEDACVKTYVIFIGNPNQSGPSTDSSINSGKLASLYEALDLDDVSADGLAGPVGTASPLPIPLFSTVEKPVTRTIPAGTVDTYVTTEKNNKCYVSAAACTAAQSCPAGATCACVATPAPVAAGCNAGRYNYTVEVTATVDTVVNDIETEVLPTGQTDTGKGVNWNLDDWAKFLFQHGVPISYTDASGADQSVRMPVVTYTIDVFNKQQDADHTGLMLSTANAGGGKYFVAKNEQAIVDAINKAASEILSASSTFAAVALPLSANNQAQNENQVFIGMFRPDGDAAPRWFGNLKRYQVGILNGQAELVDANLESAINTLTNFPSECSQSFWSTDSGTYWADKNVSPAPLSKCFAATTSPWSDAPDGPFVEKGGAAQALRNLGASVTSRNVLTVEEGALTAFDADFVDDVGGQTVFDYIRGQETVKQVTDGVETSVTRVRHTAHGDVVHSRPLPINYGMATGQTTPNVAVYYGTNDGLLRAIDSRTGQERWSLVAPEHFKKLQRLSVNEPLVAFANQDMSATPTPLPKDYFFDGAIGSYVVYADNAVEAAYIYPTMRRGGRMVYALNVTDPDAPELMWRKGCPLPDSDEGCDVGFENIGQTWSMPMAAHLKGYDEGNSPVVIFGGGYDSCEDTDAKITNCPTSSKGRAMYVVDAEDGTLVKAIPMPGAVTADITLVDIDHDGYVDYAYAVDLSGNLSRVSFIDPDSGAAISDTDAWEAVTIGYSRDADNPRKFLHAPSALPFNGKVYLAFGSGNRERPLEKNYPYVEDVDDRFYVFRDDPADTGSYDLNDDGVMFDYSEPTNCTSPGILGEINRRGWSMSLSGRGEQVATSSVTIGGMVAFNTYKPGGSAVGMCSRPMGVSTAYLVNLFNASGAIGVDGVCGGQRSVEVGTGMPIAPTIGTVKVKNDPSCTGNDCEGDVVTFCIGCEGGLKTTELEPTVDQVRQRTYWSSDTDK</sequence>
<feature type="chain" id="PRO_5045246814" description="PilY1 beta-propeller domain-containing protein" evidence="3">
    <location>
        <begin position="26"/>
        <end position="1141"/>
    </location>
</feature>
<feature type="domain" description="PilY1 beta-propeller" evidence="4">
    <location>
        <begin position="646"/>
        <end position="890"/>
    </location>
</feature>
<dbReference type="Pfam" id="PF05567">
    <property type="entry name" value="T4P_PilY1"/>
    <property type="match status" value="1"/>
</dbReference>
<dbReference type="EMBL" id="JAHRGL010000040">
    <property type="protein sequence ID" value="MBV2133796.1"/>
    <property type="molecule type" value="Genomic_DNA"/>
</dbReference>
<keyword evidence="2" id="KW-0106">Calcium</keyword>
<gene>
    <name evidence="5" type="ORF">KRX52_13525</name>
</gene>
<dbReference type="RefSeq" id="WP_217682243.1">
    <property type="nucleotide sequence ID" value="NZ_JAHRGL010000040.1"/>
</dbReference>
<feature type="signal peptide" evidence="3">
    <location>
        <begin position="1"/>
        <end position="25"/>
    </location>
</feature>
<keyword evidence="3" id="KW-0732">Signal</keyword>
<evidence type="ECO:0000313" key="5">
    <source>
        <dbReference type="EMBL" id="MBV2133796.1"/>
    </source>
</evidence>